<dbReference type="PANTHER" id="PTHR34295">
    <property type="entry name" value="BIOTIN TRANSPORTER BIOY"/>
    <property type="match status" value="1"/>
</dbReference>
<dbReference type="Proteomes" id="UP000434582">
    <property type="component" value="Unassembled WGS sequence"/>
</dbReference>
<feature type="transmembrane region" description="Helical" evidence="3">
    <location>
        <begin position="177"/>
        <end position="199"/>
    </location>
</feature>
<accession>A0A7X1ZHU5</accession>
<feature type="transmembrane region" description="Helical" evidence="3">
    <location>
        <begin position="105"/>
        <end position="130"/>
    </location>
</feature>
<proteinExistence type="inferred from homology"/>
<dbReference type="AlphaFoldDB" id="A0A7X1ZHU5"/>
<evidence type="ECO:0000256" key="1">
    <source>
        <dbReference type="ARBA" id="ARBA00010692"/>
    </source>
</evidence>
<keyword evidence="2 3" id="KW-0472">Membrane</keyword>
<keyword evidence="2" id="KW-0813">Transport</keyword>
<evidence type="ECO:0000256" key="3">
    <source>
        <dbReference type="SAM" id="Phobius"/>
    </source>
</evidence>
<comment type="caution">
    <text evidence="4">The sequence shown here is derived from an EMBL/GenBank/DDBJ whole genome shotgun (WGS) entry which is preliminary data.</text>
</comment>
<evidence type="ECO:0000256" key="2">
    <source>
        <dbReference type="PIRNR" id="PIRNR016661"/>
    </source>
</evidence>
<dbReference type="GO" id="GO:0005886">
    <property type="term" value="C:plasma membrane"/>
    <property type="evidence" value="ECO:0007669"/>
    <property type="project" value="UniProtKB-SubCell"/>
</dbReference>
<protein>
    <recommendedName>
        <fullName evidence="2">Biotin transporter</fullName>
    </recommendedName>
</protein>
<evidence type="ECO:0000313" key="4">
    <source>
        <dbReference type="EMBL" id="MQX37742.1"/>
    </source>
</evidence>
<dbReference type="EMBL" id="WIVE01000054">
    <property type="protein sequence ID" value="MQX37742.1"/>
    <property type="molecule type" value="Genomic_DNA"/>
</dbReference>
<dbReference type="PIRSF" id="PIRSF016661">
    <property type="entry name" value="BioY"/>
    <property type="match status" value="1"/>
</dbReference>
<dbReference type="RefSeq" id="WP_153345520.1">
    <property type="nucleotide sequence ID" value="NZ_WIVE01000054.1"/>
</dbReference>
<keyword evidence="3" id="KW-1133">Transmembrane helix</keyword>
<name>A0A7X1ZHU5_9PROT</name>
<dbReference type="GO" id="GO:0015225">
    <property type="term" value="F:biotin transmembrane transporter activity"/>
    <property type="evidence" value="ECO:0007669"/>
    <property type="project" value="UniProtKB-UniRule"/>
</dbReference>
<sequence>MTTATLTHNTLAQALWPTGARSDGALSPALRAVLLAVAGSLLLTLSAKVQIPMWPVPMTMQTFAVLVIGAAYGWKLGGATVALYLAEGAMGLPVFANTPERGIGLAYMMGPTGGYLMGFMASAMVLGWLAERGWDRSIGGTLAGMTLGTALIFGLGFAYLSTLIGAEAAWTAGVMPFLLGAALKIALAAAVLPLAWRLVSRRAR</sequence>
<keyword evidence="2" id="KW-1003">Cell membrane</keyword>
<dbReference type="Pfam" id="PF02632">
    <property type="entry name" value="BioY"/>
    <property type="match status" value="1"/>
</dbReference>
<keyword evidence="3" id="KW-0812">Transmembrane</keyword>
<feature type="transmembrane region" description="Helical" evidence="3">
    <location>
        <begin position="142"/>
        <end position="165"/>
    </location>
</feature>
<feature type="transmembrane region" description="Helical" evidence="3">
    <location>
        <begin position="63"/>
        <end position="85"/>
    </location>
</feature>
<dbReference type="Gene3D" id="1.10.1760.20">
    <property type="match status" value="1"/>
</dbReference>
<gene>
    <name evidence="4" type="ORF">GHC57_14565</name>
</gene>
<evidence type="ECO:0000313" key="5">
    <source>
        <dbReference type="Proteomes" id="UP000434582"/>
    </source>
</evidence>
<organism evidence="4 5">
    <name type="scientific">Roseospira navarrensis</name>
    <dbReference type="NCBI Taxonomy" id="140058"/>
    <lineage>
        <taxon>Bacteria</taxon>
        <taxon>Pseudomonadati</taxon>
        <taxon>Pseudomonadota</taxon>
        <taxon>Alphaproteobacteria</taxon>
        <taxon>Rhodospirillales</taxon>
        <taxon>Rhodospirillaceae</taxon>
        <taxon>Roseospira</taxon>
    </lineage>
</organism>
<comment type="similarity">
    <text evidence="1 2">Belongs to the BioY family.</text>
</comment>
<keyword evidence="5" id="KW-1185">Reference proteome</keyword>
<reference evidence="4 5" key="1">
    <citation type="submission" date="2019-10" db="EMBL/GenBank/DDBJ databases">
        <title>Draft whole-genome sequence of the purple nonsulfur photosynthetic bacterium Roseospira navarrensis DSM 15114.</title>
        <authorList>
            <person name="Kyndt J.A."/>
            <person name="Meyer T.E."/>
        </authorList>
    </citation>
    <scope>NUCLEOTIDE SEQUENCE [LARGE SCALE GENOMIC DNA]</scope>
    <source>
        <strain evidence="4 5">DSM 15114</strain>
    </source>
</reference>
<dbReference type="InterPro" id="IPR003784">
    <property type="entry name" value="BioY"/>
</dbReference>
<dbReference type="PANTHER" id="PTHR34295:SF1">
    <property type="entry name" value="BIOTIN TRANSPORTER BIOY"/>
    <property type="match status" value="1"/>
</dbReference>
<dbReference type="OrthoDB" id="9803495at2"/>
<comment type="subcellular location">
    <subcellularLocation>
        <location evidence="2">Cell membrane</location>
        <topology evidence="2">Multi-pass membrane protein</topology>
    </subcellularLocation>
</comment>